<organism evidence="6 7">
    <name type="scientific">Penstemon smallii</name>
    <dbReference type="NCBI Taxonomy" id="265156"/>
    <lineage>
        <taxon>Eukaryota</taxon>
        <taxon>Viridiplantae</taxon>
        <taxon>Streptophyta</taxon>
        <taxon>Embryophyta</taxon>
        <taxon>Tracheophyta</taxon>
        <taxon>Spermatophyta</taxon>
        <taxon>Magnoliopsida</taxon>
        <taxon>eudicotyledons</taxon>
        <taxon>Gunneridae</taxon>
        <taxon>Pentapetalae</taxon>
        <taxon>asterids</taxon>
        <taxon>lamiids</taxon>
        <taxon>Lamiales</taxon>
        <taxon>Plantaginaceae</taxon>
        <taxon>Cheloneae</taxon>
        <taxon>Penstemon</taxon>
    </lineage>
</organism>
<dbReference type="InterPro" id="IPR041358">
    <property type="entry name" value="Raf1_N"/>
</dbReference>
<feature type="domain" description="Rubisco accumulation factor 1 C-terminal" evidence="3">
    <location>
        <begin position="275"/>
        <end position="426"/>
    </location>
</feature>
<reference evidence="6 7" key="1">
    <citation type="submission" date="2024-12" db="EMBL/GenBank/DDBJ databases">
        <title>The unique morphological basis and parallel evolutionary history of personate flowers in Penstemon.</title>
        <authorList>
            <person name="Depatie T.H."/>
            <person name="Wessinger C.A."/>
        </authorList>
    </citation>
    <scope>NUCLEOTIDE SEQUENCE [LARGE SCALE GENOMIC DNA]</scope>
    <source>
        <strain evidence="6">WTNN_2</strain>
        <tissue evidence="6">Leaf</tissue>
    </source>
</reference>
<dbReference type="InterPro" id="IPR037494">
    <property type="entry name" value="RAF1"/>
</dbReference>
<dbReference type="InterPro" id="IPR040858">
    <property type="entry name" value="Raf1_C"/>
</dbReference>
<evidence type="ECO:0000259" key="5">
    <source>
        <dbReference type="Pfam" id="PF18579"/>
    </source>
</evidence>
<dbReference type="GO" id="GO:0110102">
    <property type="term" value="P:ribulose bisphosphate carboxylase complex assembly"/>
    <property type="evidence" value="ECO:0007669"/>
    <property type="project" value="UniProtKB-ARBA"/>
</dbReference>
<feature type="region of interest" description="Disordered" evidence="2">
    <location>
        <begin position="13"/>
        <end position="39"/>
    </location>
</feature>
<feature type="domain" description="Rubisco accumulation factor 1 helix turn helix" evidence="5">
    <location>
        <begin position="72"/>
        <end position="131"/>
    </location>
</feature>
<evidence type="ECO:0000256" key="2">
    <source>
        <dbReference type="SAM" id="MobiDB-lite"/>
    </source>
</evidence>
<keyword evidence="7" id="KW-1185">Reference proteome</keyword>
<dbReference type="PANTHER" id="PTHR35299:SF3">
    <property type="entry name" value="RUBISCO ACCUMULATION FACTOR 1.2, CHLOROPLASTIC"/>
    <property type="match status" value="1"/>
</dbReference>
<dbReference type="InterPro" id="IPR040781">
    <property type="entry name" value="Raf1_HTH"/>
</dbReference>
<feature type="compositionally biased region" description="Pro residues" evidence="2">
    <location>
        <begin position="16"/>
        <end position="26"/>
    </location>
</feature>
<evidence type="ECO:0000259" key="4">
    <source>
        <dbReference type="Pfam" id="PF18578"/>
    </source>
</evidence>
<proteinExistence type="predicted"/>
<gene>
    <name evidence="6" type="ORF">ACJIZ3_022721</name>
</gene>
<evidence type="ECO:0000256" key="1">
    <source>
        <dbReference type="ARBA" id="ARBA00023186"/>
    </source>
</evidence>
<dbReference type="Pfam" id="PF18579">
    <property type="entry name" value="Raf1_HTH"/>
    <property type="match status" value="1"/>
</dbReference>
<feature type="domain" description="Rubisco accumulation factor 1 alpha-helical" evidence="4">
    <location>
        <begin position="148"/>
        <end position="255"/>
    </location>
</feature>
<name>A0ABD3TM72_9LAMI</name>
<dbReference type="Pfam" id="PF18087">
    <property type="entry name" value="RuBisCo_chap_C"/>
    <property type="match status" value="1"/>
</dbReference>
<dbReference type="EMBL" id="JBJXBP010000003">
    <property type="protein sequence ID" value="KAL3838130.1"/>
    <property type="molecule type" value="Genomic_DNA"/>
</dbReference>
<dbReference type="Proteomes" id="UP001634393">
    <property type="component" value="Unassembled WGS sequence"/>
</dbReference>
<dbReference type="AlphaFoldDB" id="A0ABD3TM72"/>
<protein>
    <submittedName>
        <fullName evidence="6">Uncharacterized protein</fullName>
    </submittedName>
</protein>
<comment type="caution">
    <text evidence="6">The sequence shown here is derived from an EMBL/GenBank/DDBJ whole genome shotgun (WGS) entry which is preliminary data.</text>
</comment>
<evidence type="ECO:0000313" key="7">
    <source>
        <dbReference type="Proteomes" id="UP001634393"/>
    </source>
</evidence>
<keyword evidence="1" id="KW-0143">Chaperone</keyword>
<sequence>MLSLTVPHPFLSTPFIPTPHPSPPLKPQKTPKPHPISAIILPSSSSKQQQQQLYQPYRPPPSPLPSHYRSLDTAGRLDILTNRLGRWFEYAPLIPSLYQEGFISSTVEEITGIASREQNILVVAAQVRESLIESTDEETVSFFEPPGSPDILYEIRILSTPQRAVAAKFIIQNGFDAKRAEELARSMKDFPRREGDRGWECFDGNSPGDCLAFMYFRQAQEHKYASAPESRNVALEKALSVVETEKARKRVLDDLEAKEGEGEEVSPELDELVRVPVVRMVVGEVAESSVVVVLPVCRAERKEVEVEEAPWECGMGGEFGVVDSEKGWRRWVVLPGWEPVKVLRRGGVAVAFPKARGVLPWKNKRRDVEEEILVVADRGRKEVKFEDGFYLVVSGEGLKVERGLKLKEMKVEESLGTVVLVVRPPRDEVDDQLGDEDWE</sequence>
<evidence type="ECO:0000259" key="3">
    <source>
        <dbReference type="Pfam" id="PF18087"/>
    </source>
</evidence>
<accession>A0ABD3TM72</accession>
<dbReference type="PANTHER" id="PTHR35299">
    <property type="entry name" value="RUBISCO ACCUMULATION FACTOR 1"/>
    <property type="match status" value="1"/>
</dbReference>
<evidence type="ECO:0000313" key="6">
    <source>
        <dbReference type="EMBL" id="KAL3838130.1"/>
    </source>
</evidence>
<dbReference type="Pfam" id="PF18578">
    <property type="entry name" value="Raf1_N"/>
    <property type="match status" value="1"/>
</dbReference>